<dbReference type="OrthoDB" id="6121546at2"/>
<dbReference type="EMBL" id="CZQA01000001">
    <property type="protein sequence ID" value="CUS33388.1"/>
    <property type="molecule type" value="Genomic_DNA"/>
</dbReference>
<dbReference type="Proteomes" id="UP000199032">
    <property type="component" value="Unassembled WGS sequence"/>
</dbReference>
<protein>
    <recommendedName>
        <fullName evidence="3">DUF4145 domain-containing protein</fullName>
    </recommendedName>
</protein>
<dbReference type="STRING" id="1742972.COMA1_11129"/>
<organism evidence="1 2">
    <name type="scientific">Candidatus Nitrospira nitrosa</name>
    <dbReference type="NCBI Taxonomy" id="1742972"/>
    <lineage>
        <taxon>Bacteria</taxon>
        <taxon>Pseudomonadati</taxon>
        <taxon>Nitrospirota</taxon>
        <taxon>Nitrospiria</taxon>
        <taxon>Nitrospirales</taxon>
        <taxon>Nitrospiraceae</taxon>
        <taxon>Nitrospira</taxon>
    </lineage>
</organism>
<reference evidence="1 2" key="1">
    <citation type="submission" date="2015-10" db="EMBL/GenBank/DDBJ databases">
        <authorList>
            <person name="Gilbert D.G."/>
        </authorList>
    </citation>
    <scope>NUCLEOTIDE SEQUENCE [LARGE SCALE GENOMIC DNA]</scope>
    <source>
        <strain evidence="1">COMA1</strain>
    </source>
</reference>
<dbReference type="AlphaFoldDB" id="A0A0S4L6F7"/>
<sequence>MEHSEAITLLRGILAEVSLASGAAATEQFGGLREVDAKVREARHVIENVAGLSPNFLTQFDNDEDFQTQSRRVRLEALAGHIRSALKFLDAGGVTKPKKEIFAPPDVSNLTSSVPNLNDSIGRRWREAQKCAHIECHTSAIIMMGSILEALLLARATLTPAIAYQSGKAPKDRNGKAPALQDWTLGSLIDVAVDVGWLKSDRGKFSHALRESRNVVHPWVEVTTRANFDDATCRTS</sequence>
<keyword evidence="2" id="KW-1185">Reference proteome</keyword>
<gene>
    <name evidence="1" type="ORF">COMA1_11129</name>
</gene>
<dbReference type="RefSeq" id="WP_090744871.1">
    <property type="nucleotide sequence ID" value="NZ_CZQA01000001.1"/>
</dbReference>
<name>A0A0S4L6F7_9BACT</name>
<evidence type="ECO:0000313" key="1">
    <source>
        <dbReference type="EMBL" id="CUS33388.1"/>
    </source>
</evidence>
<accession>A0A0S4L6F7</accession>
<evidence type="ECO:0008006" key="3">
    <source>
        <dbReference type="Google" id="ProtNLM"/>
    </source>
</evidence>
<evidence type="ECO:0000313" key="2">
    <source>
        <dbReference type="Proteomes" id="UP000199032"/>
    </source>
</evidence>
<proteinExistence type="predicted"/>